<accession>A0ABU7UYE7</accession>
<comment type="caution">
    <text evidence="4">The sequence shown here is derived from an EMBL/GenBank/DDBJ whole genome shotgun (WGS) entry which is preliminary data.</text>
</comment>
<name>A0ABU7UYE7_9GAMM</name>
<sequence>MKRFAIQCAVAALLVAGTAAAGPSTLQQQIKALEGIDLRATPKDQVLAKTEALMALARKDRTLPLADLYTIRRIEASTWFFAGNAAKALELMNAIISDLGKTSERDSALMQEMRANRAALLGQMGRTAEALSELQSNRAWFAEHKGKQSEEYITSTAEVAALLNATGDPVAAESAAAEAVALARSNKLADTTVTRLWINWATLLTGSGRTADGIRELQSVSRYSEEKLGTEHPFTVGALRNLATELNNAGRFTEAQGILQRTLEITRKTEGEKSPSLTFTLNSLGAAALGSKGPAAAVPFYEMAVQHVKNYPYTAAPHLYGEVALNLAMAYEGMGRTSDTMALRREVLDSVRKSLGEQHATYARASSDLGASLLAAGDAEAALPLLQTASAINEKVQKPRAKLRIQTQVLEGAARVQTGDATGYAIAKAAMQTARDAVLEDLTTPTQTLRNAAQFAGAFTEFAKLALLSGHDDDAFEALQLAQLSDLDHAGAALMARTTAGNESLAARLRSLQDQNAALGKLRSERSALLAASKLTEVAALDTQAERMEREIAGASAAINAEFPQYGQLIRPAPMSLRELQSRLHASESLLIVHAGTASNISMLVGKKRVDHAIGTIGRSTVDQWVARMRGSIQSALERDDFTAPFDAAAANGIFQAVLPPALDKIAARADTLHVQAGGSLASIPFAALLTRKPATDTLGAVALRKAPWLIKRQAVLTPASLALIGNERPARDGMRFAGIGAPALQGKTPFALALRGVGQGGAADIEVADLPPLPGAQQELQNLSAAFGSEHSLLLTGADATRSRLLQIDLRPYDVLAFATHGLVSGELRGLTEPGLVMTPVSSQADSGVLTASDVATLRLNADWVILSACNTAAGDSTGAPMYSGLARAFIYAGARSLLLSQWPVRDDIASRLSLQTVQAARRGTNRAQALRASQLKLISDPSVPGGANPAAWAPFVLIGQ</sequence>
<evidence type="ECO:0000256" key="2">
    <source>
        <dbReference type="SAM" id="SignalP"/>
    </source>
</evidence>
<keyword evidence="5" id="KW-1185">Reference proteome</keyword>
<dbReference type="EMBL" id="JAZHBO010000001">
    <property type="protein sequence ID" value="MEF2154806.1"/>
    <property type="molecule type" value="Genomic_DNA"/>
</dbReference>
<evidence type="ECO:0000313" key="4">
    <source>
        <dbReference type="EMBL" id="MEF2154806.1"/>
    </source>
</evidence>
<evidence type="ECO:0000256" key="1">
    <source>
        <dbReference type="SAM" id="Coils"/>
    </source>
</evidence>
<feature type="coiled-coil region" evidence="1">
    <location>
        <begin position="502"/>
        <end position="558"/>
    </location>
</feature>
<protein>
    <submittedName>
        <fullName evidence="4">CHAT domain-containing tetratricopeptide repeat protein</fullName>
    </submittedName>
</protein>
<feature type="domain" description="CHAT" evidence="3">
    <location>
        <begin position="650"/>
        <end position="962"/>
    </location>
</feature>
<keyword evidence="1" id="KW-0175">Coiled coil</keyword>
<dbReference type="Pfam" id="PF12770">
    <property type="entry name" value="CHAT"/>
    <property type="match status" value="1"/>
</dbReference>
<proteinExistence type="predicted"/>
<evidence type="ECO:0000259" key="3">
    <source>
        <dbReference type="Pfam" id="PF12770"/>
    </source>
</evidence>
<feature type="chain" id="PRO_5046945578" evidence="2">
    <location>
        <begin position="22"/>
        <end position="962"/>
    </location>
</feature>
<feature type="signal peptide" evidence="2">
    <location>
        <begin position="1"/>
        <end position="21"/>
    </location>
</feature>
<dbReference type="PANTHER" id="PTHR10098">
    <property type="entry name" value="RAPSYN-RELATED"/>
    <property type="match status" value="1"/>
</dbReference>
<dbReference type="Pfam" id="PF13424">
    <property type="entry name" value="TPR_12"/>
    <property type="match status" value="2"/>
</dbReference>
<dbReference type="InterPro" id="IPR019734">
    <property type="entry name" value="TPR_rpt"/>
</dbReference>
<dbReference type="Gene3D" id="1.25.40.10">
    <property type="entry name" value="Tetratricopeptide repeat domain"/>
    <property type="match status" value="2"/>
</dbReference>
<dbReference type="RefSeq" id="WP_331702963.1">
    <property type="nucleotide sequence ID" value="NZ_JAZHBO010000001.1"/>
</dbReference>
<gene>
    <name evidence="4" type="ORF">V3390_00910</name>
</gene>
<dbReference type="PANTHER" id="PTHR10098:SF108">
    <property type="entry name" value="TETRATRICOPEPTIDE REPEAT PROTEIN 28"/>
    <property type="match status" value="1"/>
</dbReference>
<dbReference type="Proteomes" id="UP001356170">
    <property type="component" value="Unassembled WGS sequence"/>
</dbReference>
<dbReference type="InterPro" id="IPR011990">
    <property type="entry name" value="TPR-like_helical_dom_sf"/>
</dbReference>
<organism evidence="4 5">
    <name type="scientific">Aquilutibacter rugosus</name>
    <dbReference type="NCBI Taxonomy" id="3115820"/>
    <lineage>
        <taxon>Bacteria</taxon>
        <taxon>Pseudomonadati</taxon>
        <taxon>Pseudomonadota</taxon>
        <taxon>Gammaproteobacteria</taxon>
        <taxon>Lysobacterales</taxon>
        <taxon>Lysobacteraceae</taxon>
        <taxon>Aquilutibacter</taxon>
    </lineage>
</organism>
<evidence type="ECO:0000313" key="5">
    <source>
        <dbReference type="Proteomes" id="UP001356170"/>
    </source>
</evidence>
<keyword evidence="2" id="KW-0732">Signal</keyword>
<dbReference type="InterPro" id="IPR024983">
    <property type="entry name" value="CHAT_dom"/>
</dbReference>
<reference evidence="4 5" key="1">
    <citation type="submission" date="2024-01" db="EMBL/GenBank/DDBJ databases">
        <title>Novel species of the genus Luteimonas isolated from rivers.</title>
        <authorList>
            <person name="Lu H."/>
        </authorList>
    </citation>
    <scope>NUCLEOTIDE SEQUENCE [LARGE SCALE GENOMIC DNA]</scope>
    <source>
        <strain evidence="4 5">FXH3W</strain>
    </source>
</reference>
<dbReference type="SMART" id="SM00028">
    <property type="entry name" value="TPR"/>
    <property type="match status" value="3"/>
</dbReference>
<dbReference type="SUPFAM" id="SSF48452">
    <property type="entry name" value="TPR-like"/>
    <property type="match status" value="2"/>
</dbReference>